<accession>Q7WZS9</accession>
<evidence type="ECO:0000256" key="3">
    <source>
        <dbReference type="ARBA" id="ARBA00023274"/>
    </source>
</evidence>
<gene>
    <name evidence="6" type="primary">rpL29</name>
    <name evidence="5" type="synonym">rpmC</name>
</gene>
<dbReference type="EMBL" id="AY268081">
    <property type="protein sequence ID" value="AAP81224.1"/>
    <property type="molecule type" value="Genomic_DNA"/>
</dbReference>
<keyword evidence="3 5" id="KW-0687">Ribonucleoprotein</keyword>
<evidence type="ECO:0000256" key="1">
    <source>
        <dbReference type="ARBA" id="ARBA00009254"/>
    </source>
</evidence>
<dbReference type="GO" id="GO:1990904">
    <property type="term" value="C:ribonucleoprotein complex"/>
    <property type="evidence" value="ECO:0007669"/>
    <property type="project" value="UniProtKB-KW"/>
</dbReference>
<dbReference type="NCBIfam" id="TIGR00012">
    <property type="entry name" value="L29"/>
    <property type="match status" value="1"/>
</dbReference>
<dbReference type="HAMAP" id="MF_00374">
    <property type="entry name" value="Ribosomal_uL29"/>
    <property type="match status" value="1"/>
</dbReference>
<name>Q7WZS9_9GAMM</name>
<sequence length="59" mass="7168">MNEEKKIEELNKKVLSLLNKQLKLRMQKRIGQENKMHLLKKIRRDIARLKTRIKEKSVV</sequence>
<evidence type="ECO:0000256" key="4">
    <source>
        <dbReference type="ARBA" id="ARBA00035204"/>
    </source>
</evidence>
<dbReference type="GO" id="GO:0005840">
    <property type="term" value="C:ribosome"/>
    <property type="evidence" value="ECO:0007669"/>
    <property type="project" value="UniProtKB-KW"/>
</dbReference>
<dbReference type="InterPro" id="IPR036049">
    <property type="entry name" value="Ribosomal_uL29_sf"/>
</dbReference>
<dbReference type="Gene3D" id="6.10.140.1970">
    <property type="match status" value="1"/>
</dbReference>
<evidence type="ECO:0000313" key="6">
    <source>
        <dbReference type="EMBL" id="AAP81224.1"/>
    </source>
</evidence>
<dbReference type="GO" id="GO:0006412">
    <property type="term" value="P:translation"/>
    <property type="evidence" value="ECO:0007669"/>
    <property type="project" value="UniProtKB-UniRule"/>
</dbReference>
<proteinExistence type="inferred from homology"/>
<reference evidence="6" key="1">
    <citation type="journal article" date="2004" name="Curr. Microbiol.">
        <title>Sequence analysis of DNA fragments from the genome of the primary endosymbiont of the whitefly Bemisia tabaci.</title>
        <authorList>
            <person name="Baumann L."/>
            <person name="Thao M.L."/>
            <person name="Funk C.J."/>
            <person name="Falk B.W."/>
            <person name="Ng J.C."/>
            <person name="Baumann P."/>
        </authorList>
    </citation>
    <scope>NUCLEOTIDE SEQUENCE</scope>
</reference>
<dbReference type="SUPFAM" id="SSF46561">
    <property type="entry name" value="Ribosomal protein L29 (L29p)"/>
    <property type="match status" value="1"/>
</dbReference>
<dbReference type="AlphaFoldDB" id="Q7WZS9"/>
<dbReference type="InterPro" id="IPR001854">
    <property type="entry name" value="Ribosomal_uL29"/>
</dbReference>
<evidence type="ECO:0000256" key="2">
    <source>
        <dbReference type="ARBA" id="ARBA00022980"/>
    </source>
</evidence>
<evidence type="ECO:0000256" key="5">
    <source>
        <dbReference type="HAMAP-Rule" id="MF_00374"/>
    </source>
</evidence>
<dbReference type="Pfam" id="PF00831">
    <property type="entry name" value="Ribosomal_L29"/>
    <property type="match status" value="1"/>
</dbReference>
<dbReference type="GO" id="GO:0003735">
    <property type="term" value="F:structural constituent of ribosome"/>
    <property type="evidence" value="ECO:0007669"/>
    <property type="project" value="InterPro"/>
</dbReference>
<keyword evidence="2 5" id="KW-0689">Ribosomal protein</keyword>
<comment type="similarity">
    <text evidence="1 5">Belongs to the universal ribosomal protein uL29 family.</text>
</comment>
<protein>
    <recommendedName>
        <fullName evidence="4 5">Large ribosomal subunit protein uL29</fullName>
    </recommendedName>
</protein>
<organism evidence="6">
    <name type="scientific">Candidatus Portiera aleyrodidarum</name>
    <name type="common">primary endosymbiont of Bemisia tabaci</name>
    <dbReference type="NCBI Taxonomy" id="91844"/>
    <lineage>
        <taxon>Bacteria</taxon>
        <taxon>Pseudomonadati</taxon>
        <taxon>Pseudomonadota</taxon>
        <taxon>Gammaproteobacteria</taxon>
        <taxon>Candidatus Johnevansiales</taxon>
        <taxon>Candidatus Johnevansiaceae</taxon>
        <taxon>Candidatus Portiera</taxon>
    </lineage>
</organism>